<proteinExistence type="predicted"/>
<sequence length="70" mass="8280">MNIDWTDWIFIIFVFIVGHLNGAMWLRSNIKNKYRDALGEIVVDFTDQDGANPLNYQDMFWKLARLLDSI</sequence>
<name>A0A0F9IF54_9ZZZZ</name>
<protein>
    <submittedName>
        <fullName evidence="2">Uncharacterized protein</fullName>
    </submittedName>
</protein>
<dbReference type="AlphaFoldDB" id="A0A0F9IF54"/>
<evidence type="ECO:0000313" key="2">
    <source>
        <dbReference type="EMBL" id="KKM26231.1"/>
    </source>
</evidence>
<gene>
    <name evidence="2" type="ORF">LCGC14_1586820</name>
</gene>
<organism evidence="2">
    <name type="scientific">marine sediment metagenome</name>
    <dbReference type="NCBI Taxonomy" id="412755"/>
    <lineage>
        <taxon>unclassified sequences</taxon>
        <taxon>metagenomes</taxon>
        <taxon>ecological metagenomes</taxon>
    </lineage>
</organism>
<keyword evidence="1" id="KW-0812">Transmembrane</keyword>
<reference evidence="2" key="1">
    <citation type="journal article" date="2015" name="Nature">
        <title>Complex archaea that bridge the gap between prokaryotes and eukaryotes.</title>
        <authorList>
            <person name="Spang A."/>
            <person name="Saw J.H."/>
            <person name="Jorgensen S.L."/>
            <person name="Zaremba-Niedzwiedzka K."/>
            <person name="Martijn J."/>
            <person name="Lind A.E."/>
            <person name="van Eijk R."/>
            <person name="Schleper C."/>
            <person name="Guy L."/>
            <person name="Ettema T.J."/>
        </authorList>
    </citation>
    <scope>NUCLEOTIDE SEQUENCE</scope>
</reference>
<comment type="caution">
    <text evidence="2">The sequence shown here is derived from an EMBL/GenBank/DDBJ whole genome shotgun (WGS) entry which is preliminary data.</text>
</comment>
<accession>A0A0F9IF54</accession>
<dbReference type="EMBL" id="LAZR01012553">
    <property type="protein sequence ID" value="KKM26231.1"/>
    <property type="molecule type" value="Genomic_DNA"/>
</dbReference>
<keyword evidence="1" id="KW-1133">Transmembrane helix</keyword>
<evidence type="ECO:0000256" key="1">
    <source>
        <dbReference type="SAM" id="Phobius"/>
    </source>
</evidence>
<feature type="transmembrane region" description="Helical" evidence="1">
    <location>
        <begin position="6"/>
        <end position="26"/>
    </location>
</feature>
<keyword evidence="1" id="KW-0472">Membrane</keyword>